<proteinExistence type="predicted"/>
<dbReference type="RefSeq" id="WP_140923250.1">
    <property type="nucleotide sequence ID" value="NZ_CP122311.1"/>
</dbReference>
<keyword evidence="2" id="KW-1185">Reference proteome</keyword>
<reference evidence="1 2" key="1">
    <citation type="submission" date="2019-06" db="EMBL/GenBank/DDBJ databases">
        <title>Taxogenomics and systematics of the genus Pantoea.</title>
        <authorList>
            <person name="Tambong J.T."/>
        </authorList>
    </citation>
    <scope>NUCLEOTIDE SEQUENCE [LARGE SCALE GENOMIC DNA]</scope>
    <source>
        <strain evidence="1 2">LMG 2558</strain>
    </source>
</reference>
<organism evidence="1 2">
    <name type="scientific">Pantoea anthophila</name>
    <dbReference type="NCBI Taxonomy" id="470931"/>
    <lineage>
        <taxon>Bacteria</taxon>
        <taxon>Pseudomonadati</taxon>
        <taxon>Pseudomonadota</taxon>
        <taxon>Gammaproteobacteria</taxon>
        <taxon>Enterobacterales</taxon>
        <taxon>Erwiniaceae</taxon>
        <taxon>Pantoea</taxon>
    </lineage>
</organism>
<dbReference type="Proteomes" id="UP000316142">
    <property type="component" value="Unassembled WGS sequence"/>
</dbReference>
<gene>
    <name evidence="1" type="ORF">FJW00_05720</name>
</gene>
<comment type="caution">
    <text evidence="1">The sequence shown here is derived from an EMBL/GenBank/DDBJ whole genome shotgun (WGS) entry which is preliminary data.</text>
</comment>
<name>A0ABY2ZAN9_9GAMM</name>
<dbReference type="EMBL" id="VHIZ01000029">
    <property type="protein sequence ID" value="TPV29772.1"/>
    <property type="molecule type" value="Genomic_DNA"/>
</dbReference>
<sequence length="157" mass="17475">MKLIDNISLSVVKEAQKLSETQCEIFLEDKNTGIIVFGKELEAAVRVSDKRFLLFTTDGILYEESLHIFYIDIESGIIERLSLGGHYVTGTFENLNVNENSVSFHFFGDTTWTVHVLPTPSLRLPFSDPPGVSRPMGLRKYIAITATPAPARAEGGR</sequence>
<evidence type="ECO:0000313" key="1">
    <source>
        <dbReference type="EMBL" id="TPV29772.1"/>
    </source>
</evidence>
<accession>A0ABY2ZAN9</accession>
<protein>
    <submittedName>
        <fullName evidence="1">Uncharacterized protein</fullName>
    </submittedName>
</protein>
<evidence type="ECO:0000313" key="2">
    <source>
        <dbReference type="Proteomes" id="UP000316142"/>
    </source>
</evidence>